<keyword evidence="4 7" id="KW-1133">Transmembrane helix</keyword>
<dbReference type="Gene3D" id="1.20.1250.20">
    <property type="entry name" value="MFS general substrate transporter like domains"/>
    <property type="match status" value="1"/>
</dbReference>
<dbReference type="Pfam" id="PF07690">
    <property type="entry name" value="MFS_1"/>
    <property type="match status" value="2"/>
</dbReference>
<sequence>MNRPQDAPPAGSPERPGPAGAGTGASGPARSGRVLGVLLIGVFLGALDIAIVGPALPSIGRSFGVDERQLAWVFTIYVLFNLIGNPLMAKLSDLRGRRPIYMLDVGLFALGSLVVAAAPSFPVLLVGRALQGFASGGIFPVASATIGETFPPERRGRALGMTGAMFGLAFLLGPVIGGVLLPFGWHWLFLVNVPLAAVVLVLSGRVLPPPRASAPAPFDWPGMALLGAGLVTLALGINRIDSQAFFPSLLSARVWPLLAVAAVALLAFRRVEAAAPEPLIRPELLGNRQLVLANALSGLSGLLQSGLVFVPSLAVAAFGVKPATASYLLGPAVLASTIGAPVAGRMLDRAGSRVVIAAGTALLAAGLLLIPAVTGSLPAFAADGVLVGFGLASLTGAPLRYVVLNEADPAHRAAAQSLLTVASNIGQMVGSAGMGAIVASHGGAVSGYEEAYVALGALTILGCLLSLGLKNREEERRTARKNRETRA</sequence>
<dbReference type="Proteomes" id="UP000008915">
    <property type="component" value="Chromosome"/>
</dbReference>
<gene>
    <name evidence="9" type="ordered locus">Tmar_1982</name>
</gene>
<evidence type="ECO:0000313" key="9">
    <source>
        <dbReference type="EMBL" id="ADU52065.1"/>
    </source>
</evidence>
<feature type="transmembrane region" description="Helical" evidence="7">
    <location>
        <begin position="100"/>
        <end position="119"/>
    </location>
</feature>
<comment type="subcellular location">
    <subcellularLocation>
        <location evidence="1">Cell membrane</location>
        <topology evidence="1">Multi-pass membrane protein</topology>
    </subcellularLocation>
</comment>
<dbReference type="SUPFAM" id="SSF103473">
    <property type="entry name" value="MFS general substrate transporter"/>
    <property type="match status" value="1"/>
</dbReference>
<feature type="compositionally biased region" description="Pro residues" evidence="6">
    <location>
        <begin position="1"/>
        <end position="11"/>
    </location>
</feature>
<feature type="transmembrane region" description="Helical" evidence="7">
    <location>
        <begin position="379"/>
        <end position="403"/>
    </location>
</feature>
<dbReference type="EMBL" id="CP002344">
    <property type="protein sequence ID" value="ADU52065.1"/>
    <property type="molecule type" value="Genomic_DNA"/>
</dbReference>
<name>E6SJ41_THEM7</name>
<feature type="transmembrane region" description="Helical" evidence="7">
    <location>
        <begin position="354"/>
        <end position="373"/>
    </location>
</feature>
<feature type="transmembrane region" description="Helical" evidence="7">
    <location>
        <begin position="158"/>
        <end position="181"/>
    </location>
</feature>
<evidence type="ECO:0000259" key="8">
    <source>
        <dbReference type="PROSITE" id="PS50850"/>
    </source>
</evidence>
<feature type="transmembrane region" description="Helical" evidence="7">
    <location>
        <begin position="451"/>
        <end position="469"/>
    </location>
</feature>
<dbReference type="eggNOG" id="COG0477">
    <property type="taxonomic scope" value="Bacteria"/>
</dbReference>
<feature type="transmembrane region" description="Helical" evidence="7">
    <location>
        <begin position="34"/>
        <end position="57"/>
    </location>
</feature>
<dbReference type="RefSeq" id="WP_013496365.1">
    <property type="nucleotide sequence ID" value="NC_014831.1"/>
</dbReference>
<organism evidence="9 10">
    <name type="scientific">Thermaerobacter marianensis (strain ATCC 700841 / DSM 12885 / JCM 10246 / 7p75a)</name>
    <dbReference type="NCBI Taxonomy" id="644966"/>
    <lineage>
        <taxon>Bacteria</taxon>
        <taxon>Bacillati</taxon>
        <taxon>Bacillota</taxon>
        <taxon>Clostridia</taxon>
        <taxon>Eubacteriales</taxon>
        <taxon>Clostridiales Family XVII. Incertae Sedis</taxon>
        <taxon>Thermaerobacter</taxon>
    </lineage>
</organism>
<dbReference type="PANTHER" id="PTHR42718:SF9">
    <property type="entry name" value="MAJOR FACILITATOR SUPERFAMILY MULTIDRUG TRANSPORTER MFSC"/>
    <property type="match status" value="1"/>
</dbReference>
<evidence type="ECO:0000256" key="2">
    <source>
        <dbReference type="ARBA" id="ARBA00022448"/>
    </source>
</evidence>
<dbReference type="PRINTS" id="PR01035">
    <property type="entry name" value="TCRTETA"/>
</dbReference>
<protein>
    <submittedName>
        <fullName evidence="9">Major facilitator superfamily MFS_1</fullName>
    </submittedName>
</protein>
<feature type="transmembrane region" description="Helical" evidence="7">
    <location>
        <begin position="69"/>
        <end position="88"/>
    </location>
</feature>
<feature type="transmembrane region" description="Helical" evidence="7">
    <location>
        <begin position="252"/>
        <end position="269"/>
    </location>
</feature>
<dbReference type="CDD" id="cd17321">
    <property type="entry name" value="MFS_MMR_MDR_like"/>
    <property type="match status" value="1"/>
</dbReference>
<dbReference type="eggNOG" id="COG2814">
    <property type="taxonomic scope" value="Bacteria"/>
</dbReference>
<dbReference type="InterPro" id="IPR020846">
    <property type="entry name" value="MFS_dom"/>
</dbReference>
<evidence type="ECO:0000313" key="10">
    <source>
        <dbReference type="Proteomes" id="UP000008915"/>
    </source>
</evidence>
<dbReference type="PANTHER" id="PTHR42718">
    <property type="entry name" value="MAJOR FACILITATOR SUPERFAMILY MULTIDRUG TRANSPORTER MFSC"/>
    <property type="match status" value="1"/>
</dbReference>
<evidence type="ECO:0000256" key="1">
    <source>
        <dbReference type="ARBA" id="ARBA00004651"/>
    </source>
</evidence>
<dbReference type="InterPro" id="IPR001958">
    <property type="entry name" value="Tet-R_TetA/multi-R_MdtG-like"/>
</dbReference>
<evidence type="ECO:0000256" key="5">
    <source>
        <dbReference type="ARBA" id="ARBA00023136"/>
    </source>
</evidence>
<evidence type="ECO:0000256" key="3">
    <source>
        <dbReference type="ARBA" id="ARBA00022692"/>
    </source>
</evidence>
<feature type="transmembrane region" description="Helical" evidence="7">
    <location>
        <begin position="415"/>
        <end position="439"/>
    </location>
</feature>
<reference evidence="9 10" key="1">
    <citation type="journal article" date="2010" name="Stand. Genomic Sci.">
        <title>Complete genome sequence of Thermaerobacter marianensis type strain (7p75a).</title>
        <authorList>
            <person name="Han C."/>
            <person name="Gu W."/>
            <person name="Zhang X."/>
            <person name="Lapidus A."/>
            <person name="Nolan M."/>
            <person name="Copeland A."/>
            <person name="Lucas S."/>
            <person name="Del Rio T.G."/>
            <person name="Tice H."/>
            <person name="Cheng J.F."/>
            <person name="Tapia R."/>
            <person name="Goodwin L."/>
            <person name="Pitluck S."/>
            <person name="Pagani I."/>
            <person name="Ivanova N."/>
            <person name="Mavromatis K."/>
            <person name="Mikhailova N."/>
            <person name="Pati A."/>
            <person name="Chen A."/>
            <person name="Palaniappan K."/>
            <person name="Land M."/>
            <person name="Hauser L."/>
            <person name="Chang Y.J."/>
            <person name="Jeffries C.D."/>
            <person name="Schneider S."/>
            <person name="Rohde M."/>
            <person name="Goker M."/>
            <person name="Pukall R."/>
            <person name="Woyke T."/>
            <person name="Bristow J."/>
            <person name="Eisen J.A."/>
            <person name="Markowitz V."/>
            <person name="Hugenholtz P."/>
            <person name="Kyrpides N.C."/>
            <person name="Klenk H.P."/>
            <person name="Detter J.C."/>
        </authorList>
    </citation>
    <scope>NUCLEOTIDE SEQUENCE [LARGE SCALE GENOMIC DNA]</scope>
    <source>
        <strain evidence="10">ATCC 700841 / DSM 12885 / JCM 10246 / 7p75a</strain>
    </source>
</reference>
<feature type="domain" description="Major facilitator superfamily (MFS) profile" evidence="8">
    <location>
        <begin position="34"/>
        <end position="474"/>
    </location>
</feature>
<dbReference type="STRING" id="644966.Tmar_1982"/>
<dbReference type="HOGENOM" id="CLU_000960_28_3_9"/>
<keyword evidence="10" id="KW-1185">Reference proteome</keyword>
<dbReference type="AlphaFoldDB" id="E6SJ41"/>
<evidence type="ECO:0000256" key="7">
    <source>
        <dbReference type="SAM" id="Phobius"/>
    </source>
</evidence>
<dbReference type="GO" id="GO:0005886">
    <property type="term" value="C:plasma membrane"/>
    <property type="evidence" value="ECO:0007669"/>
    <property type="project" value="UniProtKB-SubCell"/>
</dbReference>
<dbReference type="KEGG" id="tmr:Tmar_1982"/>
<evidence type="ECO:0000256" key="4">
    <source>
        <dbReference type="ARBA" id="ARBA00022989"/>
    </source>
</evidence>
<dbReference type="Gene3D" id="1.20.1720.10">
    <property type="entry name" value="Multidrug resistance protein D"/>
    <property type="match status" value="1"/>
</dbReference>
<dbReference type="InterPro" id="IPR036259">
    <property type="entry name" value="MFS_trans_sf"/>
</dbReference>
<feature type="transmembrane region" description="Helical" evidence="7">
    <location>
        <begin position="290"/>
        <end position="318"/>
    </location>
</feature>
<accession>E6SJ41</accession>
<keyword evidence="5 7" id="KW-0472">Membrane</keyword>
<keyword evidence="2" id="KW-0813">Transport</keyword>
<proteinExistence type="predicted"/>
<feature type="transmembrane region" description="Helical" evidence="7">
    <location>
        <begin position="187"/>
        <end position="208"/>
    </location>
</feature>
<dbReference type="GO" id="GO:0022857">
    <property type="term" value="F:transmembrane transporter activity"/>
    <property type="evidence" value="ECO:0007669"/>
    <property type="project" value="InterPro"/>
</dbReference>
<feature type="region of interest" description="Disordered" evidence="6">
    <location>
        <begin position="1"/>
        <end position="27"/>
    </location>
</feature>
<dbReference type="PROSITE" id="PS50850">
    <property type="entry name" value="MFS"/>
    <property type="match status" value="1"/>
</dbReference>
<keyword evidence="3 7" id="KW-0812">Transmembrane</keyword>
<dbReference type="InterPro" id="IPR011701">
    <property type="entry name" value="MFS"/>
</dbReference>
<evidence type="ECO:0000256" key="6">
    <source>
        <dbReference type="SAM" id="MobiDB-lite"/>
    </source>
</evidence>
<feature type="transmembrane region" description="Helical" evidence="7">
    <location>
        <begin position="220"/>
        <end position="240"/>
    </location>
</feature>
<reference evidence="10" key="2">
    <citation type="journal article" date="2010" name="Stand. Genomic Sci.">
        <title>Complete genome sequence of Thermaerobacter marianensis type strain (7p75aT).</title>
        <authorList>
            <person name="Han C."/>
            <person name="Gu W."/>
            <person name="Zhang X."/>
            <person name="Lapidus A."/>
            <person name="Nolan M."/>
            <person name="Copeland A."/>
            <person name="Lucas S."/>
            <person name="Glavina Del Rio T."/>
            <person name="Tice H."/>
            <person name="Cheng J."/>
            <person name="Tapia R."/>
            <person name="Goodwin L."/>
            <person name="Pitluck S."/>
            <person name="Pagani I."/>
            <person name="Ivanova N."/>
            <person name="Mavromatis K."/>
            <person name="Mikhailova N."/>
            <person name="Pati A."/>
            <person name="Chen A."/>
            <person name="Palaniappan K."/>
            <person name="Land M."/>
            <person name="Hauser L."/>
            <person name="Chang Y."/>
            <person name="Jeffries C."/>
            <person name="Schneider S."/>
            <person name="Rohde M."/>
            <person name="Goker M."/>
            <person name="Pukall R."/>
            <person name="Woyke T."/>
            <person name="Bristow J."/>
            <person name="Eisen J."/>
            <person name="Markowitz V."/>
            <person name="Hugenholtz P."/>
            <person name="Kyrpides N."/>
            <person name="Klenk H."/>
            <person name="Detter J."/>
        </authorList>
    </citation>
    <scope>NUCLEOTIDE SEQUENCE [LARGE SCALE GENOMIC DNA]</scope>
    <source>
        <strain evidence="10">ATCC 700841 / DSM 12885 / JCM 10246 / 7p75a</strain>
    </source>
</reference>